<comment type="caution">
    <text evidence="2">The sequence shown here is derived from an EMBL/GenBank/DDBJ whole genome shotgun (WGS) entry which is preliminary data.</text>
</comment>
<organism evidence="2 3">
    <name type="scientific">Cymbomonas tetramitiformis</name>
    <dbReference type="NCBI Taxonomy" id="36881"/>
    <lineage>
        <taxon>Eukaryota</taxon>
        <taxon>Viridiplantae</taxon>
        <taxon>Chlorophyta</taxon>
        <taxon>Pyramimonadophyceae</taxon>
        <taxon>Pyramimonadales</taxon>
        <taxon>Pyramimonadaceae</taxon>
        <taxon>Cymbomonas</taxon>
    </lineage>
</organism>
<gene>
    <name evidence="2" type="ORF">CYMTET_54592</name>
</gene>
<dbReference type="GO" id="GO:0003677">
    <property type="term" value="F:DNA binding"/>
    <property type="evidence" value="ECO:0007669"/>
    <property type="project" value="UniProtKB-KW"/>
</dbReference>
<accession>A0AAE0ENV3</accession>
<name>A0AAE0ENV3_9CHLO</name>
<dbReference type="SUPFAM" id="SSF47823">
    <property type="entry name" value="lambda integrase-like, N-terminal domain"/>
    <property type="match status" value="1"/>
</dbReference>
<sequence>MTQVTYDSDDVEMLDMHTEQYRVVPGEQVDEWDAALEESWRSELGESSLTELAVQMQGAALQDTTLGNYRPKATTFQQLCVTDGRSWLPTMKATVRLYMAHLMSKGTIKVAIDAGCSCEEGTMRSWLIARHVAKQEGEAHHPSGGGGGLGAAAAALIESQGQLVAAGILAVERGRQGHLLEATLGARALDVGTG</sequence>
<dbReference type="AlphaFoldDB" id="A0AAE0ENV3"/>
<evidence type="ECO:0000313" key="2">
    <source>
        <dbReference type="EMBL" id="KAK3235191.1"/>
    </source>
</evidence>
<reference evidence="2 3" key="1">
    <citation type="journal article" date="2015" name="Genome Biol. Evol.">
        <title>Comparative Genomics of a Bacterivorous Green Alga Reveals Evolutionary Causalities and Consequences of Phago-Mixotrophic Mode of Nutrition.</title>
        <authorList>
            <person name="Burns J.A."/>
            <person name="Paasch A."/>
            <person name="Narechania A."/>
            <person name="Kim E."/>
        </authorList>
    </citation>
    <scope>NUCLEOTIDE SEQUENCE [LARGE SCALE GENOMIC DNA]</scope>
    <source>
        <strain evidence="2 3">PLY_AMNH</strain>
    </source>
</reference>
<dbReference type="InterPro" id="IPR010998">
    <property type="entry name" value="Integrase_recombinase_N"/>
</dbReference>
<keyword evidence="3" id="KW-1185">Reference proteome</keyword>
<dbReference type="Proteomes" id="UP001190700">
    <property type="component" value="Unassembled WGS sequence"/>
</dbReference>
<evidence type="ECO:0000313" key="3">
    <source>
        <dbReference type="Proteomes" id="UP001190700"/>
    </source>
</evidence>
<evidence type="ECO:0000256" key="1">
    <source>
        <dbReference type="ARBA" id="ARBA00023125"/>
    </source>
</evidence>
<proteinExistence type="predicted"/>
<dbReference type="Gene3D" id="1.10.150.130">
    <property type="match status" value="1"/>
</dbReference>
<keyword evidence="1" id="KW-0238">DNA-binding</keyword>
<protein>
    <submittedName>
        <fullName evidence="2">Uncharacterized protein</fullName>
    </submittedName>
</protein>
<dbReference type="EMBL" id="LGRX02035348">
    <property type="protein sequence ID" value="KAK3235191.1"/>
    <property type="molecule type" value="Genomic_DNA"/>
</dbReference>